<proteinExistence type="inferred from homology"/>
<dbReference type="Proteomes" id="UP000694888">
    <property type="component" value="Unplaced"/>
</dbReference>
<dbReference type="Pfam" id="PF00080">
    <property type="entry name" value="Sod_Cu"/>
    <property type="match status" value="1"/>
</dbReference>
<keyword evidence="2" id="KW-0732">Signal</keyword>
<keyword evidence="1" id="KW-0560">Oxidoreductase</keyword>
<feature type="chain" id="PRO_5047000744" description="Superoxide dismutase [Cu-Zn]" evidence="2">
    <location>
        <begin position="24"/>
        <end position="191"/>
    </location>
</feature>
<dbReference type="InterPro" id="IPR036423">
    <property type="entry name" value="SOD-like_Cu/Zn_dom_sf"/>
</dbReference>
<sequence length="191" mass="19739">MFPRVVIICAVLVVLPFLDSVFGQEVHAICNVQPDPKSSQKVTGSIKFVQAPGQQMSIDVDISGLDPVDAGTPDVKFLHGFHVHEYGDTTGGCTSTGGHFNPRGVSHGGPTDAVRHPGDFGNLKQDPSGQIVTSFHDPVATLFGVESIIGRAIVLHGGVDDLGKGGDAGSVANGNAGPRLGCCVIGYAKNV</sequence>
<keyword evidence="1" id="KW-0479">Metal-binding</keyword>
<dbReference type="PRINTS" id="PR00068">
    <property type="entry name" value="CUZNDISMTASE"/>
</dbReference>
<dbReference type="PANTHER" id="PTHR10003">
    <property type="entry name" value="SUPEROXIDE DISMUTASE CU-ZN -RELATED"/>
    <property type="match status" value="1"/>
</dbReference>
<comment type="cofactor">
    <cofactor evidence="1">
        <name>Zn(2+)</name>
        <dbReference type="ChEBI" id="CHEBI:29105"/>
    </cofactor>
    <text evidence="1">Binds 1 zinc ion per subunit.</text>
</comment>
<keyword evidence="1" id="KW-0186">Copper</keyword>
<dbReference type="CDD" id="cd00305">
    <property type="entry name" value="Cu-Zn_Superoxide_Dismutase"/>
    <property type="match status" value="1"/>
</dbReference>
<gene>
    <name evidence="5" type="primary">LOC106012813</name>
</gene>
<accession>A0ABM1A7H6</accession>
<organism evidence="4 5">
    <name type="scientific">Aplysia californica</name>
    <name type="common">California sea hare</name>
    <dbReference type="NCBI Taxonomy" id="6500"/>
    <lineage>
        <taxon>Eukaryota</taxon>
        <taxon>Metazoa</taxon>
        <taxon>Spiralia</taxon>
        <taxon>Lophotrochozoa</taxon>
        <taxon>Mollusca</taxon>
        <taxon>Gastropoda</taxon>
        <taxon>Heterobranchia</taxon>
        <taxon>Euthyneura</taxon>
        <taxon>Tectipleura</taxon>
        <taxon>Aplysiida</taxon>
        <taxon>Aplysioidea</taxon>
        <taxon>Aplysiidae</taxon>
        <taxon>Aplysia</taxon>
    </lineage>
</organism>
<comment type="function">
    <text evidence="1">Destroys radicals which are normally produced within the cells and which are toxic to biological systems.</text>
</comment>
<dbReference type="SUPFAM" id="SSF49329">
    <property type="entry name" value="Cu,Zn superoxide dismutase-like"/>
    <property type="match status" value="1"/>
</dbReference>
<evidence type="ECO:0000313" key="4">
    <source>
        <dbReference type="Proteomes" id="UP000694888"/>
    </source>
</evidence>
<protein>
    <recommendedName>
        <fullName evidence="1">Superoxide dismutase [Cu-Zn]</fullName>
        <ecNumber evidence="1">1.15.1.1</ecNumber>
    </recommendedName>
</protein>
<evidence type="ECO:0000259" key="3">
    <source>
        <dbReference type="Pfam" id="PF00080"/>
    </source>
</evidence>
<comment type="cofactor">
    <cofactor evidence="1">
        <name>Cu cation</name>
        <dbReference type="ChEBI" id="CHEBI:23378"/>
    </cofactor>
    <text evidence="1">Binds 1 copper ion per subunit.</text>
</comment>
<name>A0ABM1A7H6_APLCA</name>
<comment type="similarity">
    <text evidence="1">Belongs to the Cu-Zn superoxide dismutase family.</text>
</comment>
<dbReference type="Gene3D" id="2.60.40.200">
    <property type="entry name" value="Superoxide dismutase, copper/zinc binding domain"/>
    <property type="match status" value="1"/>
</dbReference>
<evidence type="ECO:0000256" key="2">
    <source>
        <dbReference type="SAM" id="SignalP"/>
    </source>
</evidence>
<evidence type="ECO:0000256" key="1">
    <source>
        <dbReference type="RuleBase" id="RU000393"/>
    </source>
</evidence>
<keyword evidence="1" id="KW-0862">Zinc</keyword>
<dbReference type="InterPro" id="IPR024134">
    <property type="entry name" value="SOD_Cu/Zn_/chaperone"/>
</dbReference>
<feature type="domain" description="Superoxide dismutase copper/zinc binding" evidence="3">
    <location>
        <begin position="42"/>
        <end position="185"/>
    </location>
</feature>
<feature type="signal peptide" evidence="2">
    <location>
        <begin position="1"/>
        <end position="23"/>
    </location>
</feature>
<dbReference type="PROSITE" id="PS00087">
    <property type="entry name" value="SOD_CU_ZN_1"/>
    <property type="match status" value="1"/>
</dbReference>
<dbReference type="PROSITE" id="PS00332">
    <property type="entry name" value="SOD_CU_ZN_2"/>
    <property type="match status" value="1"/>
</dbReference>
<reference evidence="5" key="1">
    <citation type="submission" date="2025-08" db="UniProtKB">
        <authorList>
            <consortium name="RefSeq"/>
        </authorList>
    </citation>
    <scope>IDENTIFICATION</scope>
</reference>
<comment type="catalytic activity">
    <reaction evidence="1">
        <text>2 superoxide + 2 H(+) = H2O2 + O2</text>
        <dbReference type="Rhea" id="RHEA:20696"/>
        <dbReference type="ChEBI" id="CHEBI:15378"/>
        <dbReference type="ChEBI" id="CHEBI:15379"/>
        <dbReference type="ChEBI" id="CHEBI:16240"/>
        <dbReference type="ChEBI" id="CHEBI:18421"/>
        <dbReference type="EC" id="1.15.1.1"/>
    </reaction>
</comment>
<dbReference type="RefSeq" id="XP_012942335.1">
    <property type="nucleotide sequence ID" value="XM_013086881.1"/>
</dbReference>
<dbReference type="InterPro" id="IPR001424">
    <property type="entry name" value="SOD_Cu_Zn_dom"/>
</dbReference>
<dbReference type="GeneID" id="106012813"/>
<dbReference type="EC" id="1.15.1.1" evidence="1"/>
<evidence type="ECO:0000313" key="5">
    <source>
        <dbReference type="RefSeq" id="XP_012942335.1"/>
    </source>
</evidence>
<keyword evidence="4" id="KW-1185">Reference proteome</keyword>
<dbReference type="InterPro" id="IPR018152">
    <property type="entry name" value="SOD_Cu/Zn_BS"/>
</dbReference>